<protein>
    <recommendedName>
        <fullName evidence="2">SH3b domain-containing protein</fullName>
    </recommendedName>
</protein>
<reference evidence="3" key="1">
    <citation type="submission" date="2023-06" db="EMBL/GenBank/DDBJ databases">
        <title>Phylogenetic Diversity of Rhizobium strains.</title>
        <authorList>
            <person name="Moura F.T."/>
            <person name="Helene L.C.F."/>
            <person name="Hungria M."/>
        </authorList>
    </citation>
    <scope>NUCLEOTIDE SEQUENCE</scope>
    <source>
        <strain evidence="3">CCGE526</strain>
    </source>
</reference>
<organism evidence="3 4">
    <name type="scientific">Rhizobium mayense</name>
    <dbReference type="NCBI Taxonomy" id="1312184"/>
    <lineage>
        <taxon>Bacteria</taxon>
        <taxon>Pseudomonadati</taxon>
        <taxon>Pseudomonadota</taxon>
        <taxon>Alphaproteobacteria</taxon>
        <taxon>Hyphomicrobiales</taxon>
        <taxon>Rhizobiaceae</taxon>
        <taxon>Rhizobium/Agrobacterium group</taxon>
        <taxon>Rhizobium</taxon>
    </lineage>
</organism>
<evidence type="ECO:0000313" key="4">
    <source>
        <dbReference type="Proteomes" id="UP001172645"/>
    </source>
</evidence>
<dbReference type="SMART" id="SM00287">
    <property type="entry name" value="SH3b"/>
    <property type="match status" value="1"/>
</dbReference>
<dbReference type="EMBL" id="JARFYM010000009">
    <property type="protein sequence ID" value="MDL2399949.1"/>
    <property type="molecule type" value="Genomic_DNA"/>
</dbReference>
<evidence type="ECO:0000259" key="2">
    <source>
        <dbReference type="SMART" id="SM00287"/>
    </source>
</evidence>
<feature type="chain" id="PRO_5047295748" description="SH3b domain-containing protein" evidence="1">
    <location>
        <begin position="22"/>
        <end position="376"/>
    </location>
</feature>
<comment type="caution">
    <text evidence="3">The sequence shown here is derived from an EMBL/GenBank/DDBJ whole genome shotgun (WGS) entry which is preliminary data.</text>
</comment>
<dbReference type="Gene3D" id="3.90.226.10">
    <property type="entry name" value="2-enoyl-CoA Hydratase, Chain A, domain 1"/>
    <property type="match status" value="1"/>
</dbReference>
<feature type="domain" description="SH3b" evidence="2">
    <location>
        <begin position="218"/>
        <end position="282"/>
    </location>
</feature>
<dbReference type="InterPro" id="IPR003646">
    <property type="entry name" value="SH3-like_bac-type"/>
</dbReference>
<sequence length="376" mass="40474">MKLFQMSCAAWLLVLSTTLFASGAAAHLTYTKLTTSEGLRFVIVNGSFDADDDLSKFRSVVISYHAEAVNFDSPGGNVKKAIELGRLIRSLGLNTVTVRTKECASACSLAFLGGVIRVAEAGSIGVHKTSFSDTKGMRVEEAVAAVQAITADVISYMTDMGADPGLLKLSLQYDSDDIRYLSASEMKQYRVTTPDEEEPGPESQVASNVSASLQIPIAQNGIVQHPAGTAPLKASGNADSKTVAKFANGSALDIKGREGDWYQVSIAGQTGYMHHTWVWVREFEENQFGRRYIQIKSVDNLEAARSIVLNSKIPLAAHLTTNGWFAITVKTPGGNDIERSLLRSLLASHAIPKDAVVTFGNTYVREVCCSAVVSNK</sequence>
<name>A0ABT7JYG1_9HYPH</name>
<feature type="signal peptide" evidence="1">
    <location>
        <begin position="1"/>
        <end position="21"/>
    </location>
</feature>
<gene>
    <name evidence="3" type="ORF">PY649_13660</name>
</gene>
<proteinExistence type="predicted"/>
<accession>A0ABT7JYG1</accession>
<keyword evidence="4" id="KW-1185">Reference proteome</keyword>
<evidence type="ECO:0000256" key="1">
    <source>
        <dbReference type="SAM" id="SignalP"/>
    </source>
</evidence>
<dbReference type="InterPro" id="IPR029045">
    <property type="entry name" value="ClpP/crotonase-like_dom_sf"/>
</dbReference>
<dbReference type="Gene3D" id="2.30.30.40">
    <property type="entry name" value="SH3 Domains"/>
    <property type="match status" value="1"/>
</dbReference>
<dbReference type="SUPFAM" id="SSF52096">
    <property type="entry name" value="ClpP/crotonase"/>
    <property type="match status" value="1"/>
</dbReference>
<dbReference type="Proteomes" id="UP001172645">
    <property type="component" value="Unassembled WGS sequence"/>
</dbReference>
<keyword evidence="1" id="KW-0732">Signal</keyword>
<evidence type="ECO:0000313" key="3">
    <source>
        <dbReference type="EMBL" id="MDL2399949.1"/>
    </source>
</evidence>
<dbReference type="RefSeq" id="WP_285868994.1">
    <property type="nucleotide sequence ID" value="NZ_JARFYM010000009.1"/>
</dbReference>